<protein>
    <submittedName>
        <fullName evidence="1">Uncharacterized protein</fullName>
    </submittedName>
</protein>
<dbReference type="AlphaFoldDB" id="A0A0E9SE93"/>
<sequence>MCESVMFNNKSGVCSTVIRQLLSPVLWAVVSAVVLLRPGQDSVAA</sequence>
<accession>A0A0E9SE93</accession>
<dbReference type="EMBL" id="GBXM01068966">
    <property type="protein sequence ID" value="JAH39611.1"/>
    <property type="molecule type" value="Transcribed_RNA"/>
</dbReference>
<reference evidence="1" key="2">
    <citation type="journal article" date="2015" name="Fish Shellfish Immunol.">
        <title>Early steps in the European eel (Anguilla anguilla)-Vibrio vulnificus interaction in the gills: Role of the RtxA13 toxin.</title>
        <authorList>
            <person name="Callol A."/>
            <person name="Pajuelo D."/>
            <person name="Ebbesson L."/>
            <person name="Teles M."/>
            <person name="MacKenzie S."/>
            <person name="Amaro C."/>
        </authorList>
    </citation>
    <scope>NUCLEOTIDE SEQUENCE</scope>
</reference>
<evidence type="ECO:0000313" key="1">
    <source>
        <dbReference type="EMBL" id="JAH39611.1"/>
    </source>
</evidence>
<reference evidence="1" key="1">
    <citation type="submission" date="2014-11" db="EMBL/GenBank/DDBJ databases">
        <authorList>
            <person name="Amaro Gonzalez C."/>
        </authorList>
    </citation>
    <scope>NUCLEOTIDE SEQUENCE</scope>
</reference>
<organism evidence="1">
    <name type="scientific">Anguilla anguilla</name>
    <name type="common">European freshwater eel</name>
    <name type="synonym">Muraena anguilla</name>
    <dbReference type="NCBI Taxonomy" id="7936"/>
    <lineage>
        <taxon>Eukaryota</taxon>
        <taxon>Metazoa</taxon>
        <taxon>Chordata</taxon>
        <taxon>Craniata</taxon>
        <taxon>Vertebrata</taxon>
        <taxon>Euteleostomi</taxon>
        <taxon>Actinopterygii</taxon>
        <taxon>Neopterygii</taxon>
        <taxon>Teleostei</taxon>
        <taxon>Anguilliformes</taxon>
        <taxon>Anguillidae</taxon>
        <taxon>Anguilla</taxon>
    </lineage>
</organism>
<proteinExistence type="predicted"/>
<name>A0A0E9SE93_ANGAN</name>